<dbReference type="Gene3D" id="3.40.630.30">
    <property type="match status" value="1"/>
</dbReference>
<keyword evidence="2" id="KW-1185">Reference proteome</keyword>
<dbReference type="OrthoDB" id="410198at2759"/>
<dbReference type="Proteomes" id="UP000800035">
    <property type="component" value="Unassembled WGS sequence"/>
</dbReference>
<dbReference type="SUPFAM" id="SSF55729">
    <property type="entry name" value="Acyl-CoA N-acyltransferases (Nat)"/>
    <property type="match status" value="1"/>
</dbReference>
<protein>
    <recommendedName>
        <fullName evidence="3">N-acetyltransferase domain-containing protein</fullName>
    </recommendedName>
</protein>
<dbReference type="InterPro" id="IPR016181">
    <property type="entry name" value="Acyl_CoA_acyltransferase"/>
</dbReference>
<evidence type="ECO:0000313" key="2">
    <source>
        <dbReference type="Proteomes" id="UP000800035"/>
    </source>
</evidence>
<evidence type="ECO:0008006" key="3">
    <source>
        <dbReference type="Google" id="ProtNLM"/>
    </source>
</evidence>
<reference evidence="1" key="1">
    <citation type="journal article" date="2020" name="Stud. Mycol.">
        <title>101 Dothideomycetes genomes: a test case for predicting lifestyles and emergence of pathogens.</title>
        <authorList>
            <person name="Haridas S."/>
            <person name="Albert R."/>
            <person name="Binder M."/>
            <person name="Bloem J."/>
            <person name="Labutti K."/>
            <person name="Salamov A."/>
            <person name="Andreopoulos B."/>
            <person name="Baker S."/>
            <person name="Barry K."/>
            <person name="Bills G."/>
            <person name="Bluhm B."/>
            <person name="Cannon C."/>
            <person name="Castanera R."/>
            <person name="Culley D."/>
            <person name="Daum C."/>
            <person name="Ezra D."/>
            <person name="Gonzalez J."/>
            <person name="Henrissat B."/>
            <person name="Kuo A."/>
            <person name="Liang C."/>
            <person name="Lipzen A."/>
            <person name="Lutzoni F."/>
            <person name="Magnuson J."/>
            <person name="Mondo S."/>
            <person name="Nolan M."/>
            <person name="Ohm R."/>
            <person name="Pangilinan J."/>
            <person name="Park H.-J."/>
            <person name="Ramirez L."/>
            <person name="Alfaro M."/>
            <person name="Sun H."/>
            <person name="Tritt A."/>
            <person name="Yoshinaga Y."/>
            <person name="Zwiers L.-H."/>
            <person name="Turgeon B."/>
            <person name="Goodwin S."/>
            <person name="Spatafora J."/>
            <person name="Crous P."/>
            <person name="Grigoriev I."/>
        </authorList>
    </citation>
    <scope>NUCLEOTIDE SEQUENCE</scope>
    <source>
        <strain evidence="1">CBS 675.92</strain>
    </source>
</reference>
<dbReference type="AlphaFoldDB" id="A0A6A5UPD0"/>
<evidence type="ECO:0000313" key="1">
    <source>
        <dbReference type="EMBL" id="KAF1962927.1"/>
    </source>
</evidence>
<dbReference type="EMBL" id="ML976978">
    <property type="protein sequence ID" value="KAF1962927.1"/>
    <property type="molecule type" value="Genomic_DNA"/>
</dbReference>
<name>A0A6A5UPD0_9PLEO</name>
<proteinExistence type="predicted"/>
<organism evidence="1 2">
    <name type="scientific">Byssothecium circinans</name>
    <dbReference type="NCBI Taxonomy" id="147558"/>
    <lineage>
        <taxon>Eukaryota</taxon>
        <taxon>Fungi</taxon>
        <taxon>Dikarya</taxon>
        <taxon>Ascomycota</taxon>
        <taxon>Pezizomycotina</taxon>
        <taxon>Dothideomycetes</taxon>
        <taxon>Pleosporomycetidae</taxon>
        <taxon>Pleosporales</taxon>
        <taxon>Massarineae</taxon>
        <taxon>Massarinaceae</taxon>
        <taxon>Byssothecium</taxon>
    </lineage>
</organism>
<gene>
    <name evidence="1" type="ORF">CC80DRAFT_487362</name>
</gene>
<sequence>MSTIVSSIEYRRDWEAVKQLIASSPGSTSEKLAAVEREYNNNANCYILKAVNTTTDRVVGVSVWFLHTSQRQPGCWTGPTTQPHIYLYLVSTQTSNEAAPYAQSLMQWGIDRADSLGLEIWTYASSSDTNLYESNAFIKVEEILTEYQSVWSLRRMAIDNRRVHKEAYLSTCGFW</sequence>
<accession>A0A6A5UPD0</accession>